<name>A0A1R2ALE5_9CILI</name>
<protein>
    <submittedName>
        <fullName evidence="2">Uncharacterized protein</fullName>
    </submittedName>
</protein>
<dbReference type="Proteomes" id="UP000187209">
    <property type="component" value="Unassembled WGS sequence"/>
</dbReference>
<dbReference type="EMBL" id="MPUH01002297">
    <property type="protein sequence ID" value="OMJ65250.1"/>
    <property type="molecule type" value="Genomic_DNA"/>
</dbReference>
<reference evidence="2 3" key="1">
    <citation type="submission" date="2016-11" db="EMBL/GenBank/DDBJ databases">
        <title>The macronuclear genome of Stentor coeruleus: a giant cell with tiny introns.</title>
        <authorList>
            <person name="Slabodnick M."/>
            <person name="Ruby J.G."/>
            <person name="Reiff S.B."/>
            <person name="Swart E.C."/>
            <person name="Gosai S."/>
            <person name="Prabakaran S."/>
            <person name="Witkowska E."/>
            <person name="Larue G.E."/>
            <person name="Fisher S."/>
            <person name="Freeman R.M."/>
            <person name="Gunawardena J."/>
            <person name="Chu W."/>
            <person name="Stover N.A."/>
            <person name="Gregory B.D."/>
            <person name="Nowacki M."/>
            <person name="Derisi J."/>
            <person name="Roy S.W."/>
            <person name="Marshall W.F."/>
            <person name="Sood P."/>
        </authorList>
    </citation>
    <scope>NUCLEOTIDE SEQUENCE [LARGE SCALE GENOMIC DNA]</scope>
    <source>
        <strain evidence="2">WM001</strain>
    </source>
</reference>
<gene>
    <name evidence="2" type="ORF">SteCoe_38697</name>
</gene>
<keyword evidence="1" id="KW-0175">Coiled coil</keyword>
<accession>A0A1R2ALE5</accession>
<feature type="coiled-coil region" evidence="1">
    <location>
        <begin position="54"/>
        <end position="155"/>
    </location>
</feature>
<proteinExistence type="predicted"/>
<evidence type="ECO:0000313" key="2">
    <source>
        <dbReference type="EMBL" id="OMJ65250.1"/>
    </source>
</evidence>
<organism evidence="2 3">
    <name type="scientific">Stentor coeruleus</name>
    <dbReference type="NCBI Taxonomy" id="5963"/>
    <lineage>
        <taxon>Eukaryota</taxon>
        <taxon>Sar</taxon>
        <taxon>Alveolata</taxon>
        <taxon>Ciliophora</taxon>
        <taxon>Postciliodesmatophora</taxon>
        <taxon>Heterotrichea</taxon>
        <taxon>Heterotrichida</taxon>
        <taxon>Stentoridae</taxon>
        <taxon>Stentor</taxon>
    </lineage>
</organism>
<evidence type="ECO:0000256" key="1">
    <source>
        <dbReference type="SAM" id="Coils"/>
    </source>
</evidence>
<keyword evidence="3" id="KW-1185">Reference proteome</keyword>
<evidence type="ECO:0000313" key="3">
    <source>
        <dbReference type="Proteomes" id="UP000187209"/>
    </source>
</evidence>
<sequence>MESPKDILNASLNFSKVNNGSEYAVPMKLTSQSLSPRKNLDSNGLEKFYITQDRKNANREIEIISNRINQLIKVEEKAKKKIEMAQQKAELIQKAQERKNSDVKDKELYKEIRKIEEEELRRKNREDKDRRFVNIKNLQDEILFEKRRMAEETKKKSKELEGMKKDFRIMVEQQKAGKKNARYGAVVEHKQRKDVHRNYYTSNLKEEYEKKIAHEKAHHLDLINKKKELEKYEAEVIQRLANTEQNQVAVLKHLETLAKVSLFHLGIRP</sequence>
<dbReference type="AlphaFoldDB" id="A0A1R2ALE5"/>
<comment type="caution">
    <text evidence="2">The sequence shown here is derived from an EMBL/GenBank/DDBJ whole genome shotgun (WGS) entry which is preliminary data.</text>
</comment>